<dbReference type="Pfam" id="PF00805">
    <property type="entry name" value="Pentapeptide"/>
    <property type="match status" value="5"/>
</dbReference>
<dbReference type="RefSeq" id="WP_190452721.1">
    <property type="nucleotide sequence ID" value="NZ_JAMPLM010000058.1"/>
</dbReference>
<dbReference type="Proteomes" id="UP001476950">
    <property type="component" value="Unassembled WGS sequence"/>
</dbReference>
<name>A0ABV0KSL2_9CYAN</name>
<comment type="caution">
    <text evidence="1">The sequence shown here is derived from an EMBL/GenBank/DDBJ whole genome shotgun (WGS) entry which is preliminary data.</text>
</comment>
<sequence length="594" mass="63942">MANQKQLKLLRQDVQAWNRWLEKKTYDRLDLIDADLIDADLTGANLSGANLSGANLSGANFDGASLINANLGAADLRGADFTSANLNGANLSKAYLKEAYFREANLINANLSGANLGEADLIGAYLSGADLIGANLSGADFSSAHLNEANLSGAHLINANLRGAHLIKANLGAADLTEAYLSEANLSEAYLNQANLTEAYLNQANLTEANLSEADLTEANLSEAYLNQANLNQANLRGADLSSAFLNDADLNGANLRGAHLNDASLMNADLIGANLSEADLSEANLRGANLKGAHLFTATALHTNFRDATLTGACIQDWNTNADTTLEGVVCDFVYLKHNQQERRPSDPHQTFALGEFTKLFQKAQATLDLIFRHGVDWQAFTYAFQQLQIENEADELAIASIENKGDGVVVIRIKAAPTADRPKLHGDFMQVYEVVHKTLESQYQARLEDKDKHINQLFALVQDYQAQDTEIKKLMAENPAPKFNFNAPVGSVADTIQAGGRQQAIQHNYASEPQQTLAAAAAEIQALLQQLEQANPTATDADQKAFVNAALPTTTRDRILGAAQGGGLAWLEGTPYGKITKAIIEGWQKPSK</sequence>
<protein>
    <submittedName>
        <fullName evidence="1">Pentapeptide repeat-containing protein</fullName>
    </submittedName>
</protein>
<dbReference type="InterPro" id="IPR051082">
    <property type="entry name" value="Pentapeptide-BTB/POZ_domain"/>
</dbReference>
<dbReference type="EMBL" id="JAMPLM010000058">
    <property type="protein sequence ID" value="MEP1062225.1"/>
    <property type="molecule type" value="Genomic_DNA"/>
</dbReference>
<proteinExistence type="predicted"/>
<evidence type="ECO:0000313" key="2">
    <source>
        <dbReference type="Proteomes" id="UP001476950"/>
    </source>
</evidence>
<dbReference type="InterPro" id="IPR001646">
    <property type="entry name" value="5peptide_repeat"/>
</dbReference>
<dbReference type="PANTHER" id="PTHR14136">
    <property type="entry name" value="BTB_POZ DOMAIN-CONTAINING PROTEIN KCTD9"/>
    <property type="match status" value="1"/>
</dbReference>
<evidence type="ECO:0000313" key="1">
    <source>
        <dbReference type="EMBL" id="MEP1062225.1"/>
    </source>
</evidence>
<dbReference type="PANTHER" id="PTHR14136:SF17">
    <property type="entry name" value="BTB_POZ DOMAIN-CONTAINING PROTEIN KCTD9"/>
    <property type="match status" value="1"/>
</dbReference>
<gene>
    <name evidence="1" type="ORF">NDI38_28025</name>
</gene>
<keyword evidence="2" id="KW-1185">Reference proteome</keyword>
<organism evidence="1 2">
    <name type="scientific">Stenomitos frigidus AS-A4</name>
    <dbReference type="NCBI Taxonomy" id="2933935"/>
    <lineage>
        <taxon>Bacteria</taxon>
        <taxon>Bacillati</taxon>
        <taxon>Cyanobacteriota</taxon>
        <taxon>Cyanophyceae</taxon>
        <taxon>Leptolyngbyales</taxon>
        <taxon>Leptolyngbyaceae</taxon>
        <taxon>Stenomitos</taxon>
    </lineage>
</organism>
<dbReference type="SUPFAM" id="SSF141571">
    <property type="entry name" value="Pentapeptide repeat-like"/>
    <property type="match status" value="2"/>
</dbReference>
<accession>A0ABV0KSL2</accession>
<reference evidence="1 2" key="1">
    <citation type="submission" date="2022-04" db="EMBL/GenBank/DDBJ databases">
        <title>Positive selection, recombination, and allopatry shape intraspecific diversity of widespread and dominant cyanobacteria.</title>
        <authorList>
            <person name="Wei J."/>
            <person name="Shu W."/>
            <person name="Hu C."/>
        </authorList>
    </citation>
    <scope>NUCLEOTIDE SEQUENCE [LARGE SCALE GENOMIC DNA]</scope>
    <source>
        <strain evidence="1 2">AS-A4</strain>
    </source>
</reference>
<dbReference type="Gene3D" id="2.160.20.80">
    <property type="entry name" value="E3 ubiquitin-protein ligase SopA"/>
    <property type="match status" value="3"/>
</dbReference>